<sequence>MPYSRSYIVCNWPSYGMLCFHIMIILEIQPLSLYGGHLEINRDFKSTNTMHQPPLELPTLHLL</sequence>
<name>A0A5N7AMP1_9EURO</name>
<keyword evidence="1" id="KW-0472">Membrane</keyword>
<keyword evidence="3" id="KW-1185">Reference proteome</keyword>
<keyword evidence="1" id="KW-0812">Transmembrane</keyword>
<gene>
    <name evidence="2" type="ORF">BDV27DRAFT_119230</name>
</gene>
<evidence type="ECO:0000313" key="3">
    <source>
        <dbReference type="Proteomes" id="UP000326268"/>
    </source>
</evidence>
<dbReference type="EMBL" id="ML737563">
    <property type="protein sequence ID" value="KAE8370973.1"/>
    <property type="molecule type" value="Genomic_DNA"/>
</dbReference>
<keyword evidence="1" id="KW-1133">Transmembrane helix</keyword>
<accession>A0A5N7AMP1</accession>
<protein>
    <submittedName>
        <fullName evidence="2">Uncharacterized protein</fullName>
    </submittedName>
</protein>
<dbReference type="RefSeq" id="XP_031934054.1">
    <property type="nucleotide sequence ID" value="XM_032064815.1"/>
</dbReference>
<organism evidence="2 3">
    <name type="scientific">Aspergillus caelatus</name>
    <dbReference type="NCBI Taxonomy" id="61420"/>
    <lineage>
        <taxon>Eukaryota</taxon>
        <taxon>Fungi</taxon>
        <taxon>Dikarya</taxon>
        <taxon>Ascomycota</taxon>
        <taxon>Pezizomycotina</taxon>
        <taxon>Eurotiomycetes</taxon>
        <taxon>Eurotiomycetidae</taxon>
        <taxon>Eurotiales</taxon>
        <taxon>Aspergillaceae</taxon>
        <taxon>Aspergillus</taxon>
        <taxon>Aspergillus subgen. Circumdati</taxon>
    </lineage>
</organism>
<dbReference type="Proteomes" id="UP000326268">
    <property type="component" value="Unassembled WGS sequence"/>
</dbReference>
<evidence type="ECO:0000313" key="2">
    <source>
        <dbReference type="EMBL" id="KAE8370973.1"/>
    </source>
</evidence>
<dbReference type="AlphaFoldDB" id="A0A5N7AMP1"/>
<evidence type="ECO:0000256" key="1">
    <source>
        <dbReference type="SAM" id="Phobius"/>
    </source>
</evidence>
<reference evidence="2 3" key="1">
    <citation type="submission" date="2019-04" db="EMBL/GenBank/DDBJ databases">
        <title>Friends and foes A comparative genomics studyof 23 Aspergillus species from section Flavi.</title>
        <authorList>
            <consortium name="DOE Joint Genome Institute"/>
            <person name="Kjaerbolling I."/>
            <person name="Vesth T."/>
            <person name="Frisvad J.C."/>
            <person name="Nybo J.L."/>
            <person name="Theobald S."/>
            <person name="Kildgaard S."/>
            <person name="Isbrandt T."/>
            <person name="Kuo A."/>
            <person name="Sato A."/>
            <person name="Lyhne E.K."/>
            <person name="Kogle M.E."/>
            <person name="Wiebenga A."/>
            <person name="Kun R.S."/>
            <person name="Lubbers R.J."/>
            <person name="Makela M.R."/>
            <person name="Barry K."/>
            <person name="Chovatia M."/>
            <person name="Clum A."/>
            <person name="Daum C."/>
            <person name="Haridas S."/>
            <person name="He G."/>
            <person name="LaButti K."/>
            <person name="Lipzen A."/>
            <person name="Mondo S."/>
            <person name="Riley R."/>
            <person name="Salamov A."/>
            <person name="Simmons B.A."/>
            <person name="Magnuson J.K."/>
            <person name="Henrissat B."/>
            <person name="Mortensen U.H."/>
            <person name="Larsen T.O."/>
            <person name="Devries R.P."/>
            <person name="Grigoriev I.V."/>
            <person name="Machida M."/>
            <person name="Baker S.E."/>
            <person name="Andersen M.R."/>
        </authorList>
    </citation>
    <scope>NUCLEOTIDE SEQUENCE [LARGE SCALE GENOMIC DNA]</scope>
    <source>
        <strain evidence="2 3">CBS 763.97</strain>
    </source>
</reference>
<dbReference type="GeneID" id="43649261"/>
<feature type="transmembrane region" description="Helical" evidence="1">
    <location>
        <begin position="12"/>
        <end position="35"/>
    </location>
</feature>
<proteinExistence type="predicted"/>